<evidence type="ECO:0000313" key="1">
    <source>
        <dbReference type="EMBL" id="SFJ61725.1"/>
    </source>
</evidence>
<sequence length="145" mass="17257">MSNVKIEMTKEQYQTLIEMVFLGSWMVNSTKMELDEKVEDVRELVLSKYKEAGLQDRISYQEQIDVHDLDVDYESQLLDTYVEEYDEFSFWDKLVEKLTEKEMTELYGPIEGQMTEEQMERRLSIEEEIGRKLEEGGVTRLSFND</sequence>
<dbReference type="EMBL" id="FOSB01000003">
    <property type="protein sequence ID" value="SFJ61725.1"/>
    <property type="molecule type" value="Genomic_DNA"/>
</dbReference>
<name>A0A1I3SSE4_HALDA</name>
<organism evidence="1 2">
    <name type="scientific">Halobacillus dabanensis</name>
    <dbReference type="NCBI Taxonomy" id="240302"/>
    <lineage>
        <taxon>Bacteria</taxon>
        <taxon>Bacillati</taxon>
        <taxon>Bacillota</taxon>
        <taxon>Bacilli</taxon>
        <taxon>Bacillales</taxon>
        <taxon>Bacillaceae</taxon>
        <taxon>Halobacillus</taxon>
    </lineage>
</organism>
<dbReference type="Proteomes" id="UP000183557">
    <property type="component" value="Unassembled WGS sequence"/>
</dbReference>
<keyword evidence="2" id="KW-1185">Reference proteome</keyword>
<dbReference type="AlphaFoldDB" id="A0A1I3SSE4"/>
<accession>A0A1I3SSE4</accession>
<evidence type="ECO:0000313" key="2">
    <source>
        <dbReference type="Proteomes" id="UP000183557"/>
    </source>
</evidence>
<protein>
    <submittedName>
        <fullName evidence="1">Uncharacterized protein</fullName>
    </submittedName>
</protein>
<reference evidence="2" key="1">
    <citation type="submission" date="2016-10" db="EMBL/GenBank/DDBJ databases">
        <authorList>
            <person name="Varghese N."/>
            <person name="Submissions S."/>
        </authorList>
    </citation>
    <scope>NUCLEOTIDE SEQUENCE [LARGE SCALE GENOMIC DNA]</scope>
    <source>
        <strain evidence="2">CGMCC 1.3704</strain>
    </source>
</reference>
<dbReference type="OrthoDB" id="5638364at2"/>
<gene>
    <name evidence="1" type="ORF">SAMN04487936_10381</name>
</gene>
<dbReference type="RefSeq" id="WP_075035706.1">
    <property type="nucleotide sequence ID" value="NZ_FOSB01000003.1"/>
</dbReference>
<proteinExistence type="predicted"/>